<evidence type="ECO:0000313" key="9">
    <source>
        <dbReference type="EMBL" id="CAL8072440.1"/>
    </source>
</evidence>
<dbReference type="Proteomes" id="UP001642540">
    <property type="component" value="Unassembled WGS sequence"/>
</dbReference>
<dbReference type="Pfam" id="PF04658">
    <property type="entry name" value="TAFII55_N"/>
    <property type="match status" value="1"/>
</dbReference>
<dbReference type="EMBL" id="CAXLJM020000007">
    <property type="protein sequence ID" value="CAL8072440.1"/>
    <property type="molecule type" value="Genomic_DNA"/>
</dbReference>
<feature type="region of interest" description="Disordered" evidence="7">
    <location>
        <begin position="185"/>
        <end position="213"/>
    </location>
</feature>
<feature type="compositionally biased region" description="Polar residues" evidence="7">
    <location>
        <begin position="202"/>
        <end position="213"/>
    </location>
</feature>
<dbReference type="PANTHER" id="PTHR12228:SF0">
    <property type="entry name" value="TATA-BOX BINDING PROTEIN ASSOCIATED FACTOR 7"/>
    <property type="match status" value="1"/>
</dbReference>
<dbReference type="InterPro" id="IPR037817">
    <property type="entry name" value="TAF7"/>
</dbReference>
<feature type="domain" description="TAFII55 protein conserved region" evidence="8">
    <location>
        <begin position="16"/>
        <end position="177"/>
    </location>
</feature>
<keyword evidence="10" id="KW-1185">Reference proteome</keyword>
<proteinExistence type="inferred from homology"/>
<gene>
    <name evidence="9" type="ORF">ODALV1_LOCUS2169</name>
</gene>
<dbReference type="PANTHER" id="PTHR12228">
    <property type="entry name" value="TRANSCRIPTION INITIATION FACTOR TFIID 55 KD SUBUNIT-RELATED"/>
    <property type="match status" value="1"/>
</dbReference>
<feature type="coiled-coil region" evidence="6">
    <location>
        <begin position="321"/>
        <end position="392"/>
    </location>
</feature>
<feature type="region of interest" description="Disordered" evidence="7">
    <location>
        <begin position="226"/>
        <end position="318"/>
    </location>
</feature>
<evidence type="ECO:0000313" key="10">
    <source>
        <dbReference type="Proteomes" id="UP001642540"/>
    </source>
</evidence>
<evidence type="ECO:0000256" key="6">
    <source>
        <dbReference type="SAM" id="Coils"/>
    </source>
</evidence>
<sequence length="396" mass="45562">MSHFMQHSQQDGPAELESQIILRLPEVVAQLLRDALKQGSSNLKERLSLKMENDMRHGTLYFDHFVLPTKLVDLPCIIESFKTIDKKNVYKTADICQMLICMEEEEPEEVDPKPQKKKDGQVKVEKKYLWPHGITPPLKNVRKRRFRRTLKKKQYSDQPEIEKEVRRLLRMDYEAHHVSWEVIDEEEDRTKDGSSKDVIMQGSKTNENPSGNASRIAVEELFGDALSDSDAEDGDQVTEMDFETSRLSMDDAEDESSRLSRMSDSMSFVTQDNESKEKPSTSAGLVTSFAKGMFEPRSQASSSSSAEPSPSKPTRMEQSVNYGLVAKRNSLEDQLRQLREELQDISKRRENQEIQLSTNENSALRQRLETVLRKTVDDQNEKERKIQEVEMELASL</sequence>
<evidence type="ECO:0000256" key="5">
    <source>
        <dbReference type="ARBA" id="ARBA00023242"/>
    </source>
</evidence>
<evidence type="ECO:0000256" key="4">
    <source>
        <dbReference type="ARBA" id="ARBA00023163"/>
    </source>
</evidence>
<comment type="similarity">
    <text evidence="2">Belongs to the TAF7 family.</text>
</comment>
<keyword evidence="5" id="KW-0539">Nucleus</keyword>
<evidence type="ECO:0000256" key="7">
    <source>
        <dbReference type="SAM" id="MobiDB-lite"/>
    </source>
</evidence>
<keyword evidence="3" id="KW-0805">Transcription regulation</keyword>
<dbReference type="SMART" id="SM01370">
    <property type="entry name" value="TAFII55_N"/>
    <property type="match status" value="1"/>
</dbReference>
<evidence type="ECO:0000259" key="8">
    <source>
        <dbReference type="SMART" id="SM01370"/>
    </source>
</evidence>
<dbReference type="InterPro" id="IPR006751">
    <property type="entry name" value="TAFII55_prot_cons_reg"/>
</dbReference>
<name>A0ABP1PP43_9HEXA</name>
<comment type="subcellular location">
    <subcellularLocation>
        <location evidence="1">Nucleus</location>
    </subcellularLocation>
</comment>
<evidence type="ECO:0000256" key="3">
    <source>
        <dbReference type="ARBA" id="ARBA00023015"/>
    </source>
</evidence>
<evidence type="ECO:0000256" key="1">
    <source>
        <dbReference type="ARBA" id="ARBA00004123"/>
    </source>
</evidence>
<accession>A0ABP1PP43</accession>
<keyword evidence="4" id="KW-0804">Transcription</keyword>
<reference evidence="9 10" key="1">
    <citation type="submission" date="2024-08" db="EMBL/GenBank/DDBJ databases">
        <authorList>
            <person name="Cucini C."/>
            <person name="Frati F."/>
        </authorList>
    </citation>
    <scope>NUCLEOTIDE SEQUENCE [LARGE SCALE GENOMIC DNA]</scope>
</reference>
<feature type="compositionally biased region" description="Low complexity" evidence="7">
    <location>
        <begin position="298"/>
        <end position="309"/>
    </location>
</feature>
<keyword evidence="6" id="KW-0175">Coiled coil</keyword>
<organism evidence="9 10">
    <name type="scientific">Orchesella dallaii</name>
    <dbReference type="NCBI Taxonomy" id="48710"/>
    <lineage>
        <taxon>Eukaryota</taxon>
        <taxon>Metazoa</taxon>
        <taxon>Ecdysozoa</taxon>
        <taxon>Arthropoda</taxon>
        <taxon>Hexapoda</taxon>
        <taxon>Collembola</taxon>
        <taxon>Entomobryomorpha</taxon>
        <taxon>Entomobryoidea</taxon>
        <taxon>Orchesellidae</taxon>
        <taxon>Orchesellinae</taxon>
        <taxon>Orchesella</taxon>
    </lineage>
</organism>
<feature type="compositionally biased region" description="Acidic residues" evidence="7">
    <location>
        <begin position="227"/>
        <end position="242"/>
    </location>
</feature>
<protein>
    <recommendedName>
        <fullName evidence="8">TAFII55 protein conserved region domain-containing protein</fullName>
    </recommendedName>
</protein>
<evidence type="ECO:0000256" key="2">
    <source>
        <dbReference type="ARBA" id="ARBA00009368"/>
    </source>
</evidence>
<comment type="caution">
    <text evidence="9">The sequence shown here is derived from an EMBL/GenBank/DDBJ whole genome shotgun (WGS) entry which is preliminary data.</text>
</comment>
<dbReference type="CDD" id="cd08047">
    <property type="entry name" value="TAF7"/>
    <property type="match status" value="1"/>
</dbReference>